<keyword evidence="3" id="KW-1133">Transmembrane helix</keyword>
<dbReference type="GO" id="GO:0006643">
    <property type="term" value="P:membrane lipid metabolic process"/>
    <property type="evidence" value="ECO:0007669"/>
    <property type="project" value="TreeGrafter"/>
</dbReference>
<dbReference type="EMBL" id="NBTZ01000112">
    <property type="protein sequence ID" value="OTP69867.1"/>
    <property type="molecule type" value="Genomic_DNA"/>
</dbReference>
<evidence type="ECO:0000256" key="5">
    <source>
        <dbReference type="ARBA" id="ARBA00023098"/>
    </source>
</evidence>
<name>A0A242MFA4_CABSO</name>
<dbReference type="PANTHER" id="PTHR21624">
    <property type="entry name" value="STEROL DESATURASE-RELATED PROTEIN"/>
    <property type="match status" value="1"/>
</dbReference>
<evidence type="ECO:0000313" key="9">
    <source>
        <dbReference type="Proteomes" id="UP000195221"/>
    </source>
</evidence>
<accession>A0A242MFA4</accession>
<comment type="subcellular location">
    <subcellularLocation>
        <location evidence="1">Endomembrane system</location>
        <topology evidence="1">Multi-pass membrane protein</topology>
    </subcellularLocation>
</comment>
<evidence type="ECO:0000256" key="6">
    <source>
        <dbReference type="ARBA" id="ARBA00023136"/>
    </source>
</evidence>
<dbReference type="GO" id="GO:0005506">
    <property type="term" value="F:iron ion binding"/>
    <property type="evidence" value="ECO:0007669"/>
    <property type="project" value="InterPro"/>
</dbReference>
<evidence type="ECO:0000256" key="1">
    <source>
        <dbReference type="ARBA" id="ARBA00004127"/>
    </source>
</evidence>
<keyword evidence="5" id="KW-0443">Lipid metabolism</keyword>
<evidence type="ECO:0000256" key="3">
    <source>
        <dbReference type="ARBA" id="ARBA00022989"/>
    </source>
</evidence>
<sequence>MLNPVHHRIHHASNAEYLDKNYCNTFPIWDKLFGTLQQEIPGVQIKYGLNRDVRPGSFVDMYFGEIYLLAKDVRSAPTFKQKLLYVVMPPGWEPIAK</sequence>
<dbReference type="Pfam" id="PF04116">
    <property type="entry name" value="FA_hydroxylase"/>
    <property type="match status" value="1"/>
</dbReference>
<dbReference type="GO" id="GO:0008610">
    <property type="term" value="P:lipid biosynthetic process"/>
    <property type="evidence" value="ECO:0007669"/>
    <property type="project" value="InterPro"/>
</dbReference>
<organism evidence="8 9">
    <name type="scientific">Caballeronia sordidicola</name>
    <name type="common">Burkholderia sordidicola</name>
    <dbReference type="NCBI Taxonomy" id="196367"/>
    <lineage>
        <taxon>Bacteria</taxon>
        <taxon>Pseudomonadati</taxon>
        <taxon>Pseudomonadota</taxon>
        <taxon>Betaproteobacteria</taxon>
        <taxon>Burkholderiales</taxon>
        <taxon>Burkholderiaceae</taxon>
        <taxon>Caballeronia</taxon>
    </lineage>
</organism>
<evidence type="ECO:0000256" key="2">
    <source>
        <dbReference type="ARBA" id="ARBA00022692"/>
    </source>
</evidence>
<evidence type="ECO:0000259" key="7">
    <source>
        <dbReference type="Pfam" id="PF04116"/>
    </source>
</evidence>
<protein>
    <submittedName>
        <fullName evidence="8">Sterol desaturase</fullName>
    </submittedName>
</protein>
<reference evidence="8 9" key="1">
    <citation type="submission" date="2017-03" db="EMBL/GenBank/DDBJ databases">
        <title>Genome analysis of strain PAMC 26577.</title>
        <authorList>
            <person name="Oh H.-M."/>
            <person name="Yang J.-A."/>
        </authorList>
    </citation>
    <scope>NUCLEOTIDE SEQUENCE [LARGE SCALE GENOMIC DNA]</scope>
    <source>
        <strain evidence="8 9">PAMC 26577</strain>
    </source>
</reference>
<dbReference type="PANTHER" id="PTHR21624:SF1">
    <property type="entry name" value="ALKYLGLYCEROL MONOOXYGENASE"/>
    <property type="match status" value="1"/>
</dbReference>
<keyword evidence="6" id="KW-0472">Membrane</keyword>
<dbReference type="GO" id="GO:0012505">
    <property type="term" value="C:endomembrane system"/>
    <property type="evidence" value="ECO:0007669"/>
    <property type="project" value="UniProtKB-SubCell"/>
</dbReference>
<dbReference type="Proteomes" id="UP000195221">
    <property type="component" value="Unassembled WGS sequence"/>
</dbReference>
<proteinExistence type="predicted"/>
<evidence type="ECO:0000313" key="8">
    <source>
        <dbReference type="EMBL" id="OTP69867.1"/>
    </source>
</evidence>
<feature type="domain" description="Fatty acid hydroxylase" evidence="7">
    <location>
        <begin position="3"/>
        <end position="35"/>
    </location>
</feature>
<gene>
    <name evidence="8" type="ORF">PAMC26577_29525</name>
</gene>
<dbReference type="InterPro" id="IPR051689">
    <property type="entry name" value="Sterol_desaturase/TMEM195"/>
</dbReference>
<keyword evidence="2" id="KW-0812">Transmembrane</keyword>
<evidence type="ECO:0000256" key="4">
    <source>
        <dbReference type="ARBA" id="ARBA00023002"/>
    </source>
</evidence>
<dbReference type="AlphaFoldDB" id="A0A242MFA4"/>
<keyword evidence="4" id="KW-0560">Oxidoreductase</keyword>
<dbReference type="GO" id="GO:0016020">
    <property type="term" value="C:membrane"/>
    <property type="evidence" value="ECO:0007669"/>
    <property type="project" value="GOC"/>
</dbReference>
<dbReference type="InterPro" id="IPR006694">
    <property type="entry name" value="Fatty_acid_hydroxylase"/>
</dbReference>
<comment type="caution">
    <text evidence="8">The sequence shown here is derived from an EMBL/GenBank/DDBJ whole genome shotgun (WGS) entry which is preliminary data.</text>
</comment>
<dbReference type="GO" id="GO:0050479">
    <property type="term" value="F:glyceryl-ether monooxygenase activity"/>
    <property type="evidence" value="ECO:0007669"/>
    <property type="project" value="TreeGrafter"/>
</dbReference>